<dbReference type="EMBL" id="STFF01000009">
    <property type="protein sequence ID" value="THU33416.1"/>
    <property type="molecule type" value="Genomic_DNA"/>
</dbReference>
<gene>
    <name evidence="1" type="ORF">FAM09_25020</name>
</gene>
<organism evidence="1 2">
    <name type="scientific">Niastella caeni</name>
    <dbReference type="NCBI Taxonomy" id="2569763"/>
    <lineage>
        <taxon>Bacteria</taxon>
        <taxon>Pseudomonadati</taxon>
        <taxon>Bacteroidota</taxon>
        <taxon>Chitinophagia</taxon>
        <taxon>Chitinophagales</taxon>
        <taxon>Chitinophagaceae</taxon>
        <taxon>Niastella</taxon>
    </lineage>
</organism>
<reference evidence="1 2" key="1">
    <citation type="submission" date="2019-04" db="EMBL/GenBank/DDBJ databases">
        <title>Niastella caeni sp. nov., isolated from activated sludge.</title>
        <authorList>
            <person name="Sheng M."/>
        </authorList>
    </citation>
    <scope>NUCLEOTIDE SEQUENCE [LARGE SCALE GENOMIC DNA]</scope>
    <source>
        <strain evidence="1 2">HX-2-15</strain>
    </source>
</reference>
<evidence type="ECO:0000313" key="1">
    <source>
        <dbReference type="EMBL" id="THU33416.1"/>
    </source>
</evidence>
<protein>
    <recommendedName>
        <fullName evidence="3">Lipoprotein</fullName>
    </recommendedName>
</protein>
<dbReference type="OrthoDB" id="675302at2"/>
<dbReference type="PROSITE" id="PS51257">
    <property type="entry name" value="PROKAR_LIPOPROTEIN"/>
    <property type="match status" value="1"/>
</dbReference>
<dbReference type="RefSeq" id="WP_136579906.1">
    <property type="nucleotide sequence ID" value="NZ_STFF01000009.1"/>
</dbReference>
<evidence type="ECO:0000313" key="2">
    <source>
        <dbReference type="Proteomes" id="UP000306918"/>
    </source>
</evidence>
<evidence type="ECO:0008006" key="3">
    <source>
        <dbReference type="Google" id="ProtNLM"/>
    </source>
</evidence>
<comment type="caution">
    <text evidence="1">The sequence shown here is derived from an EMBL/GenBank/DDBJ whole genome shotgun (WGS) entry which is preliminary data.</text>
</comment>
<proteinExistence type="predicted"/>
<accession>A0A4V4GZN9</accession>
<sequence>MNKLLYLLFLITVFSCEQPQSIKSKAGAETQKDSKYNSLLSLFNNVAIDTLEVYSTEDPADPMSGRAIDSINALFFPEDMAQWHLHQPPGLFAIYKFGIDSNRIGLLARTPSDYVPSSVKLFFFDMAKDSLSSYIELGERWGDAGDYTIKNSWLFRDSSRHVQILINVTNGHHNEVDDPRDTTVVEQDLYTLLDLSKPKIDTIFEDKEKLPKQYKSLVRNRTRK</sequence>
<name>A0A4V4GZN9_9BACT</name>
<dbReference type="Proteomes" id="UP000306918">
    <property type="component" value="Unassembled WGS sequence"/>
</dbReference>
<keyword evidence="2" id="KW-1185">Reference proteome</keyword>
<dbReference type="AlphaFoldDB" id="A0A4V4GZN9"/>